<dbReference type="AlphaFoldDB" id="A0A645HQN9"/>
<protein>
    <recommendedName>
        <fullName evidence="1">CD-NTase-associated protein 15 domain-containing protein</fullName>
    </recommendedName>
</protein>
<name>A0A645HQN9_9ZZZZ</name>
<proteinExistence type="predicted"/>
<dbReference type="Pfam" id="PF18153">
    <property type="entry name" value="Cap15_CD_rec"/>
    <property type="match status" value="1"/>
</dbReference>
<dbReference type="InterPro" id="IPR041208">
    <property type="entry name" value="Cap15"/>
</dbReference>
<organism evidence="2">
    <name type="scientific">bioreactor metagenome</name>
    <dbReference type="NCBI Taxonomy" id="1076179"/>
    <lineage>
        <taxon>unclassified sequences</taxon>
        <taxon>metagenomes</taxon>
        <taxon>ecological metagenomes</taxon>
    </lineage>
</organism>
<evidence type="ECO:0000259" key="1">
    <source>
        <dbReference type="Pfam" id="PF18153"/>
    </source>
</evidence>
<reference evidence="2" key="1">
    <citation type="submission" date="2019-08" db="EMBL/GenBank/DDBJ databases">
        <authorList>
            <person name="Kucharzyk K."/>
            <person name="Murdoch R.W."/>
            <person name="Higgins S."/>
            <person name="Loffler F."/>
        </authorList>
    </citation>
    <scope>NUCLEOTIDE SEQUENCE</scope>
</reference>
<gene>
    <name evidence="2" type="ORF">SDC9_188301</name>
</gene>
<evidence type="ECO:0000313" key="2">
    <source>
        <dbReference type="EMBL" id="MPN40762.1"/>
    </source>
</evidence>
<comment type="caution">
    <text evidence="2">The sequence shown here is derived from an EMBL/GenBank/DDBJ whole genome shotgun (WGS) entry which is preliminary data.</text>
</comment>
<sequence>MLTIKQSLLSLSCVMCTGEMKSHSFSEGLYIDSEKQIKQMAYLYTSKPRITLNQRSLPHDGAIIFDIIESPSKKLIGRYWTERKTTGEITLEFSCENLLEVLPSGLGPHPVTIANE</sequence>
<feature type="domain" description="CD-NTase-associated protein 15" evidence="1">
    <location>
        <begin position="2"/>
        <end position="92"/>
    </location>
</feature>
<accession>A0A645HQN9</accession>
<dbReference type="EMBL" id="VSSQ01097374">
    <property type="protein sequence ID" value="MPN40762.1"/>
    <property type="molecule type" value="Genomic_DNA"/>
</dbReference>